<dbReference type="GO" id="GO:0006355">
    <property type="term" value="P:regulation of DNA-templated transcription"/>
    <property type="evidence" value="ECO:0007669"/>
    <property type="project" value="InterPro"/>
</dbReference>
<feature type="region of interest" description="Disordered" evidence="3">
    <location>
        <begin position="854"/>
        <end position="919"/>
    </location>
</feature>
<dbReference type="GO" id="GO:0005737">
    <property type="term" value="C:cytoplasm"/>
    <property type="evidence" value="ECO:0007669"/>
    <property type="project" value="TreeGrafter"/>
</dbReference>
<dbReference type="SUPFAM" id="SSF52540">
    <property type="entry name" value="P-loop containing nucleoside triphosphate hydrolases"/>
    <property type="match status" value="1"/>
</dbReference>
<dbReference type="Pfam" id="PF13191">
    <property type="entry name" value="AAA_16"/>
    <property type="match status" value="1"/>
</dbReference>
<protein>
    <submittedName>
        <fullName evidence="5">Transcriptional regulator, LuxR family</fullName>
    </submittedName>
</protein>
<dbReference type="eggNOG" id="COG2909">
    <property type="taxonomic scope" value="Bacteria"/>
</dbReference>
<proteinExistence type="predicted"/>
<dbReference type="SUPFAM" id="SSF46894">
    <property type="entry name" value="C-terminal effector domain of the bipartite response regulators"/>
    <property type="match status" value="1"/>
</dbReference>
<evidence type="ECO:0000313" key="5">
    <source>
        <dbReference type="EMBL" id="ADP82262.1"/>
    </source>
</evidence>
<dbReference type="InParanoid" id="E3JBV2"/>
<dbReference type="GO" id="GO:0004016">
    <property type="term" value="F:adenylate cyclase activity"/>
    <property type="evidence" value="ECO:0007669"/>
    <property type="project" value="TreeGrafter"/>
</dbReference>
<dbReference type="STRING" id="298654.FraEuI1c_4263"/>
<dbReference type="PANTHER" id="PTHR16305:SF35">
    <property type="entry name" value="TRANSCRIPTIONAL ACTIVATOR DOMAIN"/>
    <property type="match status" value="1"/>
</dbReference>
<dbReference type="PROSITE" id="PS00622">
    <property type="entry name" value="HTH_LUXR_1"/>
    <property type="match status" value="1"/>
</dbReference>
<dbReference type="OrthoDB" id="3178131at2"/>
<dbReference type="Gene3D" id="1.10.10.10">
    <property type="entry name" value="Winged helix-like DNA-binding domain superfamily/Winged helix DNA-binding domain"/>
    <property type="match status" value="1"/>
</dbReference>
<dbReference type="InterPro" id="IPR000792">
    <property type="entry name" value="Tscrpt_reg_LuxR_C"/>
</dbReference>
<dbReference type="KEGG" id="fri:FraEuI1c_4263"/>
<dbReference type="Gene3D" id="1.25.40.10">
    <property type="entry name" value="Tetratricopeptide repeat domain"/>
    <property type="match status" value="1"/>
</dbReference>
<dbReference type="PROSITE" id="PS50043">
    <property type="entry name" value="HTH_LUXR_2"/>
    <property type="match status" value="1"/>
</dbReference>
<dbReference type="InterPro" id="IPR027417">
    <property type="entry name" value="P-loop_NTPase"/>
</dbReference>
<feature type="domain" description="HTH luxR-type" evidence="4">
    <location>
        <begin position="918"/>
        <end position="983"/>
    </location>
</feature>
<dbReference type="InterPro" id="IPR041664">
    <property type="entry name" value="AAA_16"/>
</dbReference>
<dbReference type="PRINTS" id="PR00038">
    <property type="entry name" value="HTHLUXR"/>
</dbReference>
<dbReference type="HOGENOM" id="CLU_006850_1_2_11"/>
<evidence type="ECO:0000259" key="4">
    <source>
        <dbReference type="PROSITE" id="PS50043"/>
    </source>
</evidence>
<evidence type="ECO:0000256" key="1">
    <source>
        <dbReference type="ARBA" id="ARBA00022741"/>
    </source>
</evidence>
<sequence>MVLVERGRELSSLTSLLDRLVHGLGGLIVISGSLGMGKSELLLACAEQAAQAGAVLLTAVGSSSERSLPYGILAQLSNSPAGTPTMAELARRLQDGVNGDRDGHGTRAVTGEEPVAPREAAVLDLLWTELRRVAEGRPVLIGVDDVHFADPLSRQALLYFLRRSWPSRTLFVISESADAWPGHSALRSELLRMPHRCRLRVRPLSAAGVAEVVRAHVGMPPPSTAARAYRAATGGNPLFLRALLDDDHVQGDVPAWPSLPEDLHASDLYTQAVLACVNAGAAPMAAVARGLAVLGDATGLDRVLDLDTPVVELAVRRLTSMGVLDGARFRHPAARAALLDDLPPRERARLHRRAGQLLYERGAPATDVARHVLAAGGSDEPWAGRVLVEAAAQASTSSDLEGAVAALELAAGSARHAARRAELTASMARLEWRANPAAAARHLSQLTAAVHAGQLSGSDTAELVGFLLWHGQLDEAGTLLASPPGPDVTRADLAEVREWSWMSFPSVAPERSRALAGSAAGVGVSTADAAGRRPPARTSERAMLLESVVAGRFEQASRAAERLLDGLELDDAGVDSAVAALAAMTFAERYDRASYWATRLAATMSTSEAPTWRARVAAVSAELAFRKGDLPAARRLVDEAFTHVPPHGWGVVVGLPLATQAATATAMGDYLRAAQAFAVKVPETMYETRFGLHYLHARGTYNLSLGRARAALGDFLACAHRMRSWDLDHPALVPWRTAAAEAYLRLGDPDQARGLAQEQLARFGGRSRGLSLRLMAALSPGPRRAPLLEEAADVFAQWGDRLQLAWTLADLDRAYRELGNGDEARHARSRAMRVADACHAAPVVQSLLDVPSADPGAGRAAVPRQPVASGPDRPAKAAAGMVPPAPGAAARPVEPARPGGGAPATRPAREDGSDAPARNAGLDALSTAEQRVAFLAALGHSNREIATCLFITVSTVEQHLTRVYRKLDVRSRKELTGAVPTNEDR</sequence>
<evidence type="ECO:0000313" key="6">
    <source>
        <dbReference type="Proteomes" id="UP000002484"/>
    </source>
</evidence>
<dbReference type="PANTHER" id="PTHR16305">
    <property type="entry name" value="TESTICULAR SOLUBLE ADENYLYL CYCLASE"/>
    <property type="match status" value="1"/>
</dbReference>
<dbReference type="Pfam" id="PF00196">
    <property type="entry name" value="GerE"/>
    <property type="match status" value="1"/>
</dbReference>
<dbReference type="InterPro" id="IPR011990">
    <property type="entry name" value="TPR-like_helical_dom_sf"/>
</dbReference>
<feature type="compositionally biased region" description="Low complexity" evidence="3">
    <location>
        <begin position="876"/>
        <end position="897"/>
    </location>
</feature>
<evidence type="ECO:0000256" key="3">
    <source>
        <dbReference type="SAM" id="MobiDB-lite"/>
    </source>
</evidence>
<reference evidence="5 6" key="1">
    <citation type="submission" date="2010-10" db="EMBL/GenBank/DDBJ databases">
        <title>Complete sequence of Frankia sp. EuI1c.</title>
        <authorList>
            <consortium name="US DOE Joint Genome Institute"/>
            <person name="Lucas S."/>
            <person name="Copeland A."/>
            <person name="Lapidus A."/>
            <person name="Cheng J.-F."/>
            <person name="Bruce D."/>
            <person name="Goodwin L."/>
            <person name="Pitluck S."/>
            <person name="Chertkov O."/>
            <person name="Detter J.C."/>
            <person name="Han C."/>
            <person name="Tapia R."/>
            <person name="Land M."/>
            <person name="Hauser L."/>
            <person name="Jeffries C."/>
            <person name="Kyrpides N."/>
            <person name="Ivanova N."/>
            <person name="Mikhailova N."/>
            <person name="Beauchemin N."/>
            <person name="Sen A."/>
            <person name="Sur S.A."/>
            <person name="Gtari M."/>
            <person name="Wall L."/>
            <person name="Tisa L."/>
            <person name="Woyke T."/>
        </authorList>
    </citation>
    <scope>NUCLEOTIDE SEQUENCE [LARGE SCALE GENOMIC DNA]</scope>
    <source>
        <strain evidence="6">DSM 45817 / CECT 9037 / EuI1c</strain>
    </source>
</reference>
<dbReference type="EMBL" id="CP002299">
    <property type="protein sequence ID" value="ADP82262.1"/>
    <property type="molecule type" value="Genomic_DNA"/>
</dbReference>
<dbReference type="InterPro" id="IPR016032">
    <property type="entry name" value="Sig_transdc_resp-reg_C-effctor"/>
</dbReference>
<dbReference type="Proteomes" id="UP000002484">
    <property type="component" value="Chromosome"/>
</dbReference>
<keyword evidence="1" id="KW-0547">Nucleotide-binding</keyword>
<evidence type="ECO:0000256" key="2">
    <source>
        <dbReference type="ARBA" id="ARBA00022840"/>
    </source>
</evidence>
<dbReference type="AlphaFoldDB" id="E3JBV2"/>
<organism evidence="5 6">
    <name type="scientific">Pseudofrankia inefficax (strain DSM 45817 / CECT 9037 / DDB 130130 / EuI1c)</name>
    <name type="common">Frankia inefficax</name>
    <dbReference type="NCBI Taxonomy" id="298654"/>
    <lineage>
        <taxon>Bacteria</taxon>
        <taxon>Bacillati</taxon>
        <taxon>Actinomycetota</taxon>
        <taxon>Actinomycetes</taxon>
        <taxon>Frankiales</taxon>
        <taxon>Frankiaceae</taxon>
        <taxon>Pseudofrankia</taxon>
    </lineage>
</organism>
<dbReference type="CDD" id="cd06170">
    <property type="entry name" value="LuxR_C_like"/>
    <property type="match status" value="1"/>
</dbReference>
<dbReference type="GO" id="GO:0005524">
    <property type="term" value="F:ATP binding"/>
    <property type="evidence" value="ECO:0007669"/>
    <property type="project" value="UniProtKB-KW"/>
</dbReference>
<dbReference type="InterPro" id="IPR036388">
    <property type="entry name" value="WH-like_DNA-bd_sf"/>
</dbReference>
<gene>
    <name evidence="5" type="ordered locus">FraEuI1c_4263</name>
</gene>
<dbReference type="SMART" id="SM00421">
    <property type="entry name" value="HTH_LUXR"/>
    <property type="match status" value="1"/>
</dbReference>
<dbReference type="GO" id="GO:0003677">
    <property type="term" value="F:DNA binding"/>
    <property type="evidence" value="ECO:0007669"/>
    <property type="project" value="InterPro"/>
</dbReference>
<name>E3JBV2_PSEI1</name>
<keyword evidence="2" id="KW-0067">ATP-binding</keyword>
<keyword evidence="6" id="KW-1185">Reference proteome</keyword>
<accession>E3JBV2</accession>